<dbReference type="InterPro" id="IPR058415">
    <property type="entry name" value="DUF8102"/>
</dbReference>
<dbReference type="Pfam" id="PF26404">
    <property type="entry name" value="DUF8102"/>
    <property type="match status" value="1"/>
</dbReference>
<dbReference type="RefSeq" id="WP_379692214.1">
    <property type="nucleotide sequence ID" value="NZ_JBHSXH010000005.1"/>
</dbReference>
<organism evidence="3 4">
    <name type="scientific">Halopelagius fulvigenes</name>
    <dbReference type="NCBI Taxonomy" id="1198324"/>
    <lineage>
        <taxon>Archaea</taxon>
        <taxon>Methanobacteriati</taxon>
        <taxon>Methanobacteriota</taxon>
        <taxon>Stenosarchaea group</taxon>
        <taxon>Halobacteria</taxon>
        <taxon>Halobacteriales</taxon>
        <taxon>Haloferacaceae</taxon>
    </lineage>
</organism>
<dbReference type="Proteomes" id="UP001596408">
    <property type="component" value="Unassembled WGS sequence"/>
</dbReference>
<proteinExistence type="predicted"/>
<dbReference type="AlphaFoldDB" id="A0ABD5TY28"/>
<evidence type="ECO:0000259" key="2">
    <source>
        <dbReference type="Pfam" id="PF26404"/>
    </source>
</evidence>
<dbReference type="EMBL" id="JBHSXH010000005">
    <property type="protein sequence ID" value="MFC6823743.1"/>
    <property type="molecule type" value="Genomic_DNA"/>
</dbReference>
<feature type="domain" description="Domain of unknown function" evidence="2">
    <location>
        <begin position="15"/>
        <end position="69"/>
    </location>
</feature>
<gene>
    <name evidence="3" type="ORF">ACFQEV_01805</name>
</gene>
<reference evidence="3 4" key="1">
    <citation type="journal article" date="2019" name="Int. J. Syst. Evol. Microbiol.">
        <title>The Global Catalogue of Microorganisms (GCM) 10K type strain sequencing project: providing services to taxonomists for standard genome sequencing and annotation.</title>
        <authorList>
            <consortium name="The Broad Institute Genomics Platform"/>
            <consortium name="The Broad Institute Genome Sequencing Center for Infectious Disease"/>
            <person name="Wu L."/>
            <person name="Ma J."/>
        </authorList>
    </citation>
    <scope>NUCLEOTIDE SEQUENCE [LARGE SCALE GENOMIC DNA]</scope>
    <source>
        <strain evidence="3 4">YIM 94188</strain>
    </source>
</reference>
<sequence length="210" mass="23271">MVENQSYLDDPPAAILTTAQREYLTGEREVEGATERMLRGRIRDRLQVSIFDLAVIVNEMSLDDLDEALSEPDGYESNSGTTPPLNARMYSLATLLYLYHREGEVAGEGQSDGWLTALDIEEGIRRALTRMGVSYNDVNVSIDVDRAEDLETLADREDLASLSREQLTQLLTAGLISGDEHAEAWMEKRSREHAEDGGGEDASHPPDDGE</sequence>
<evidence type="ECO:0000313" key="3">
    <source>
        <dbReference type="EMBL" id="MFC6823743.1"/>
    </source>
</evidence>
<accession>A0ABD5TY28</accession>
<evidence type="ECO:0000256" key="1">
    <source>
        <dbReference type="SAM" id="MobiDB-lite"/>
    </source>
</evidence>
<feature type="region of interest" description="Disordered" evidence="1">
    <location>
        <begin position="182"/>
        <end position="210"/>
    </location>
</feature>
<name>A0ABD5TY28_9EURY</name>
<keyword evidence="4" id="KW-1185">Reference proteome</keyword>
<comment type="caution">
    <text evidence="3">The sequence shown here is derived from an EMBL/GenBank/DDBJ whole genome shotgun (WGS) entry which is preliminary data.</text>
</comment>
<protein>
    <recommendedName>
        <fullName evidence="2">Domain of unknown function domain-containing protein</fullName>
    </recommendedName>
</protein>
<evidence type="ECO:0000313" key="4">
    <source>
        <dbReference type="Proteomes" id="UP001596408"/>
    </source>
</evidence>